<evidence type="ECO:0000313" key="5">
    <source>
        <dbReference type="Proteomes" id="UP000078348"/>
    </source>
</evidence>
<protein>
    <recommendedName>
        <fullName evidence="3">C-CAP/cofactor C-like domain-containing protein</fullName>
    </recommendedName>
</protein>
<organism evidence="4 5">
    <name type="scientific">Blastocystis sp. subtype 1 (strain ATCC 50177 / NandII)</name>
    <dbReference type="NCBI Taxonomy" id="478820"/>
    <lineage>
        <taxon>Eukaryota</taxon>
        <taxon>Sar</taxon>
        <taxon>Stramenopiles</taxon>
        <taxon>Bigyra</taxon>
        <taxon>Opalozoa</taxon>
        <taxon>Opalinata</taxon>
        <taxon>Blastocystidae</taxon>
        <taxon>Blastocystis</taxon>
    </lineage>
</organism>
<comment type="caution">
    <text evidence="4">The sequence shown here is derived from an EMBL/GenBank/DDBJ whole genome shotgun (WGS) entry which is preliminary data.</text>
</comment>
<evidence type="ECO:0000259" key="3">
    <source>
        <dbReference type="PROSITE" id="PS51329"/>
    </source>
</evidence>
<feature type="signal peptide" evidence="2">
    <location>
        <begin position="1"/>
        <end position="25"/>
    </location>
</feature>
<accession>A0A196SI64</accession>
<dbReference type="OrthoDB" id="427777at2759"/>
<feature type="chain" id="PRO_5008274640" description="C-CAP/cofactor C-like domain-containing protein" evidence="2">
    <location>
        <begin position="26"/>
        <end position="307"/>
    </location>
</feature>
<keyword evidence="5" id="KW-1185">Reference proteome</keyword>
<sequence>MDLSYYVFDSLLIIFVCLFFDNSTSDSLDTIIQHAMAGDYPYFIPHLSIPSEAIHSLSLLFACGDTLGEERSLSTMIPASCQDEATGFYKPYELIVFLENHLTFLSFSEYRRLAPHNHIRLLYNENQQELRVQERPSFSSAHYLHCHHTAVEDDSSYTALILQDCSHTSFQFSTVAGIVVLRDCDHVTLSICCNRLLVINCHHIALYTYTCTNPVFIACAPDTMLTAPYNTPRVQLLRRLREAHLTGRNCWDFGIDMKGVAFPCPKLPPEEFSPFLAKEITGEEELPLLPTEYEEVFRHVLNTLKKT</sequence>
<dbReference type="PROSITE" id="PS51329">
    <property type="entry name" value="C_CAP_COFACTOR_C"/>
    <property type="match status" value="1"/>
</dbReference>
<dbReference type="InterPro" id="IPR016098">
    <property type="entry name" value="CAP/MinC_C"/>
</dbReference>
<evidence type="ECO:0000313" key="4">
    <source>
        <dbReference type="EMBL" id="OAO16730.1"/>
    </source>
</evidence>
<dbReference type="Gene3D" id="2.160.20.70">
    <property type="match status" value="1"/>
</dbReference>
<proteinExistence type="inferred from homology"/>
<dbReference type="Pfam" id="PF07986">
    <property type="entry name" value="TBCC"/>
    <property type="match status" value="1"/>
</dbReference>
<reference evidence="4 5" key="1">
    <citation type="submission" date="2016-05" db="EMBL/GenBank/DDBJ databases">
        <title>Nuclear genome of Blastocystis sp. subtype 1 NandII.</title>
        <authorList>
            <person name="Gentekaki E."/>
            <person name="Curtis B."/>
            <person name="Stairs C."/>
            <person name="Eme L."/>
            <person name="Herman E."/>
            <person name="Klimes V."/>
            <person name="Arias M.C."/>
            <person name="Elias M."/>
            <person name="Hilliou F."/>
            <person name="Klute M."/>
            <person name="Malik S.-B."/>
            <person name="Pightling A."/>
            <person name="Rachubinski R."/>
            <person name="Salas D."/>
            <person name="Schlacht A."/>
            <person name="Suga H."/>
            <person name="Archibald J."/>
            <person name="Ball S.G."/>
            <person name="Clark G."/>
            <person name="Dacks J."/>
            <person name="Van Der Giezen M."/>
            <person name="Tsaousis A."/>
            <person name="Roger A."/>
        </authorList>
    </citation>
    <scope>NUCLEOTIDE SEQUENCE [LARGE SCALE GENOMIC DNA]</scope>
    <source>
        <strain evidence="5">ATCC 50177 / NandII</strain>
    </source>
</reference>
<gene>
    <name evidence="4" type="ORF">AV274_1571</name>
</gene>
<evidence type="ECO:0000256" key="2">
    <source>
        <dbReference type="SAM" id="SignalP"/>
    </source>
</evidence>
<dbReference type="InterPro" id="IPR017901">
    <property type="entry name" value="C-CAP_CF_C-like"/>
</dbReference>
<feature type="domain" description="C-CAP/cofactor C-like" evidence="3">
    <location>
        <begin position="115"/>
        <end position="262"/>
    </location>
</feature>
<dbReference type="Proteomes" id="UP000078348">
    <property type="component" value="Unassembled WGS sequence"/>
</dbReference>
<name>A0A196SI64_BLAHN</name>
<dbReference type="EMBL" id="LXWW01000065">
    <property type="protein sequence ID" value="OAO16730.1"/>
    <property type="molecule type" value="Genomic_DNA"/>
</dbReference>
<keyword evidence="2" id="KW-0732">Signal</keyword>
<evidence type="ECO:0000256" key="1">
    <source>
        <dbReference type="ARBA" id="ARBA00008848"/>
    </source>
</evidence>
<dbReference type="AlphaFoldDB" id="A0A196SI64"/>
<dbReference type="InterPro" id="IPR012945">
    <property type="entry name" value="Tubulin-bd_cofactor_C_dom"/>
</dbReference>
<comment type="similarity">
    <text evidence="1">Belongs to the TBCC family.</text>
</comment>